<dbReference type="Pfam" id="PF00888">
    <property type="entry name" value="Cullin"/>
    <property type="match status" value="1"/>
</dbReference>
<name>K0TGI6_THAOC</name>
<dbReference type="Proteomes" id="UP000266841">
    <property type="component" value="Unassembled WGS sequence"/>
</dbReference>
<proteinExistence type="inferred from homology"/>
<dbReference type="InterPro" id="IPR001373">
    <property type="entry name" value="Cullin_N"/>
</dbReference>
<feature type="domain" description="Cullin N-terminal" evidence="3">
    <location>
        <begin position="10"/>
        <end position="70"/>
    </location>
</feature>
<dbReference type="AlphaFoldDB" id="K0TGI6"/>
<accession>K0TGI6</accession>
<feature type="compositionally biased region" description="Basic and acidic residues" evidence="2">
    <location>
        <begin position="88"/>
        <end position="104"/>
    </location>
</feature>
<sequence length="104" mass="10821">MGGPSGGRYSAMEYVRGAQSRLAEEDRRAQALDLPTPTRSALLRIAETELIDRHARTLVDMEGSGFAAVLRVVATSPAGASAAAAGGDGRDAVPVDRERIADLG</sequence>
<evidence type="ECO:0000313" key="4">
    <source>
        <dbReference type="EMBL" id="EJK69602.1"/>
    </source>
</evidence>
<feature type="non-terminal residue" evidence="4">
    <location>
        <position position="104"/>
    </location>
</feature>
<comment type="caution">
    <text evidence="4">The sequence shown here is derived from an EMBL/GenBank/DDBJ whole genome shotgun (WGS) entry which is preliminary data.</text>
</comment>
<keyword evidence="5" id="KW-1185">Reference proteome</keyword>
<evidence type="ECO:0000313" key="5">
    <source>
        <dbReference type="Proteomes" id="UP000266841"/>
    </source>
</evidence>
<protein>
    <recommendedName>
        <fullName evidence="3">Cullin N-terminal domain-containing protein</fullName>
    </recommendedName>
</protein>
<evidence type="ECO:0000256" key="1">
    <source>
        <dbReference type="ARBA" id="ARBA00006019"/>
    </source>
</evidence>
<dbReference type="InterPro" id="IPR016159">
    <property type="entry name" value="Cullin_repeat-like_dom_sf"/>
</dbReference>
<reference evidence="4 5" key="1">
    <citation type="journal article" date="2012" name="Genome Biol.">
        <title>Genome and low-iron response of an oceanic diatom adapted to chronic iron limitation.</title>
        <authorList>
            <person name="Lommer M."/>
            <person name="Specht M."/>
            <person name="Roy A.S."/>
            <person name="Kraemer L."/>
            <person name="Andreson R."/>
            <person name="Gutowska M.A."/>
            <person name="Wolf J."/>
            <person name="Bergner S.V."/>
            <person name="Schilhabel M.B."/>
            <person name="Klostermeier U.C."/>
            <person name="Beiko R.G."/>
            <person name="Rosenstiel P."/>
            <person name="Hippler M."/>
            <person name="Laroche J."/>
        </authorList>
    </citation>
    <scope>NUCLEOTIDE SEQUENCE [LARGE SCALE GENOMIC DNA]</scope>
    <source>
        <strain evidence="4 5">CCMP1005</strain>
    </source>
</reference>
<comment type="similarity">
    <text evidence="1">Belongs to the cullin family.</text>
</comment>
<feature type="region of interest" description="Disordered" evidence="2">
    <location>
        <begin position="80"/>
        <end position="104"/>
    </location>
</feature>
<dbReference type="SUPFAM" id="SSF74788">
    <property type="entry name" value="Cullin repeat-like"/>
    <property type="match status" value="1"/>
</dbReference>
<dbReference type="EMBL" id="AGNL01009836">
    <property type="protein sequence ID" value="EJK69602.1"/>
    <property type="molecule type" value="Genomic_DNA"/>
</dbReference>
<gene>
    <name evidence="4" type="ORF">THAOC_09123</name>
</gene>
<evidence type="ECO:0000256" key="2">
    <source>
        <dbReference type="SAM" id="MobiDB-lite"/>
    </source>
</evidence>
<organism evidence="4 5">
    <name type="scientific">Thalassiosira oceanica</name>
    <name type="common">Marine diatom</name>
    <dbReference type="NCBI Taxonomy" id="159749"/>
    <lineage>
        <taxon>Eukaryota</taxon>
        <taxon>Sar</taxon>
        <taxon>Stramenopiles</taxon>
        <taxon>Ochrophyta</taxon>
        <taxon>Bacillariophyta</taxon>
        <taxon>Coscinodiscophyceae</taxon>
        <taxon>Thalassiosirophycidae</taxon>
        <taxon>Thalassiosirales</taxon>
        <taxon>Thalassiosiraceae</taxon>
        <taxon>Thalassiosira</taxon>
    </lineage>
</organism>
<evidence type="ECO:0000259" key="3">
    <source>
        <dbReference type="Pfam" id="PF00888"/>
    </source>
</evidence>